<keyword evidence="5" id="KW-0479">Metal-binding</keyword>
<keyword evidence="3" id="KW-0288">FMN</keyword>
<keyword evidence="6" id="KW-0560">Oxidoreductase</keyword>
<proteinExistence type="predicted"/>
<dbReference type="PROSITE" id="PS51384">
    <property type="entry name" value="FAD_FR"/>
    <property type="match status" value="1"/>
</dbReference>
<keyword evidence="8" id="KW-0411">Iron-sulfur</keyword>
<evidence type="ECO:0000256" key="3">
    <source>
        <dbReference type="ARBA" id="ARBA00022643"/>
    </source>
</evidence>
<dbReference type="PRINTS" id="PR00409">
    <property type="entry name" value="PHDIOXRDTASE"/>
</dbReference>
<evidence type="ECO:0000313" key="11">
    <source>
        <dbReference type="EMBL" id="MBE1507557.1"/>
    </source>
</evidence>
<feature type="domain" description="FAD-binding FR-type" evidence="10">
    <location>
        <begin position="4"/>
        <end position="109"/>
    </location>
</feature>
<evidence type="ECO:0000256" key="7">
    <source>
        <dbReference type="ARBA" id="ARBA00023004"/>
    </source>
</evidence>
<dbReference type="PANTHER" id="PTHR47354:SF1">
    <property type="entry name" value="CARNITINE MONOOXYGENASE REDUCTASE SUBUNIT"/>
    <property type="match status" value="1"/>
</dbReference>
<reference evidence="11 12" key="1">
    <citation type="submission" date="2020-10" db="EMBL/GenBank/DDBJ databases">
        <title>Sequencing the genomes of 1000 actinobacteria strains.</title>
        <authorList>
            <person name="Klenk H.-P."/>
        </authorList>
    </citation>
    <scope>NUCLEOTIDE SEQUENCE [LARGE SCALE GENOMIC DNA]</scope>
    <source>
        <strain evidence="11 12">DSM 7307</strain>
    </source>
</reference>
<dbReference type="InterPro" id="IPR054582">
    <property type="entry name" value="DmmA-like_N"/>
</dbReference>
<dbReference type="Pfam" id="PF00111">
    <property type="entry name" value="Fer2"/>
    <property type="match status" value="1"/>
</dbReference>
<dbReference type="Gene3D" id="3.40.50.80">
    <property type="entry name" value="Nucleotide-binding domain of ferredoxin-NADP reductase (FNR) module"/>
    <property type="match status" value="1"/>
</dbReference>
<keyword evidence="7" id="KW-0408">Iron</keyword>
<feature type="domain" description="2Fe-2S ferredoxin-type" evidence="9">
    <location>
        <begin position="234"/>
        <end position="321"/>
    </location>
</feature>
<dbReference type="CDD" id="cd06185">
    <property type="entry name" value="PDR_like"/>
    <property type="match status" value="1"/>
</dbReference>
<name>A0ABR9IWF4_RHIVS</name>
<organism evidence="11 12">
    <name type="scientific">Rhizobium viscosum</name>
    <name type="common">Arthrobacter viscosus</name>
    <dbReference type="NCBI Taxonomy" id="1673"/>
    <lineage>
        <taxon>Bacteria</taxon>
        <taxon>Pseudomonadati</taxon>
        <taxon>Pseudomonadota</taxon>
        <taxon>Alphaproteobacteria</taxon>
        <taxon>Hyphomicrobiales</taxon>
        <taxon>Rhizobiaceae</taxon>
        <taxon>Rhizobium/Agrobacterium group</taxon>
        <taxon>Rhizobium</taxon>
    </lineage>
</organism>
<keyword evidence="12" id="KW-1185">Reference proteome</keyword>
<sequence>MSGGTEIPVCVTKVTPVVDRIKRFRFERLDGRPMPYFSGGAHVIVSMNDEGHMRRNAYSLMSPPQDCSAYEISVLHVENSRGGSTFMHEKVREGDEMKVSYPVNLFQPDWRARKHLLIAGGIGITPFIAMMEQFSREGANFELHYAVRSHDRGAYCRELVDRYGSHRVKIYCDAESNFIPLARLLDSQPLGTHLYVCGPSGMIDGVLRAGLEAGWPEQNLHSERFLSSQPGKPFDIELLRSEKMVHVGHHESMLEAIEAAGVDAPFLCRGGACGQCETAVAACEGRLLHHDVYLSDEEKASGRKVMICVSRFEGSRLSLDL</sequence>
<evidence type="ECO:0000313" key="12">
    <source>
        <dbReference type="Proteomes" id="UP000620262"/>
    </source>
</evidence>
<protein>
    <submittedName>
        <fullName evidence="11">Ferredoxin-NADP reductase</fullName>
    </submittedName>
</protein>
<dbReference type="InterPro" id="IPR017938">
    <property type="entry name" value="Riboflavin_synthase-like_b-brl"/>
</dbReference>
<dbReference type="InterPro" id="IPR012675">
    <property type="entry name" value="Beta-grasp_dom_sf"/>
</dbReference>
<evidence type="ECO:0000256" key="8">
    <source>
        <dbReference type="ARBA" id="ARBA00023014"/>
    </source>
</evidence>
<dbReference type="CDD" id="cd00207">
    <property type="entry name" value="fer2"/>
    <property type="match status" value="1"/>
</dbReference>
<dbReference type="InterPro" id="IPR050415">
    <property type="entry name" value="MRET"/>
</dbReference>
<dbReference type="SUPFAM" id="SSF52343">
    <property type="entry name" value="Ferredoxin reductase-like, C-terminal NADP-linked domain"/>
    <property type="match status" value="1"/>
</dbReference>
<comment type="caution">
    <text evidence="11">The sequence shown here is derived from an EMBL/GenBank/DDBJ whole genome shotgun (WGS) entry which is preliminary data.</text>
</comment>
<dbReference type="InterPro" id="IPR017927">
    <property type="entry name" value="FAD-bd_FR_type"/>
</dbReference>
<evidence type="ECO:0000259" key="10">
    <source>
        <dbReference type="PROSITE" id="PS51384"/>
    </source>
</evidence>
<evidence type="ECO:0000256" key="2">
    <source>
        <dbReference type="ARBA" id="ARBA00022630"/>
    </source>
</evidence>
<dbReference type="InterPro" id="IPR036010">
    <property type="entry name" value="2Fe-2S_ferredoxin-like_sf"/>
</dbReference>
<accession>A0ABR9IWF4</accession>
<dbReference type="InterPro" id="IPR001041">
    <property type="entry name" value="2Fe-2S_ferredoxin-type"/>
</dbReference>
<dbReference type="Proteomes" id="UP000620262">
    <property type="component" value="Unassembled WGS sequence"/>
</dbReference>
<evidence type="ECO:0000256" key="1">
    <source>
        <dbReference type="ARBA" id="ARBA00001917"/>
    </source>
</evidence>
<dbReference type="RefSeq" id="WP_192731288.1">
    <property type="nucleotide sequence ID" value="NZ_BAAAVL010000002.1"/>
</dbReference>
<evidence type="ECO:0000256" key="5">
    <source>
        <dbReference type="ARBA" id="ARBA00022723"/>
    </source>
</evidence>
<dbReference type="Gene3D" id="3.10.20.30">
    <property type="match status" value="1"/>
</dbReference>
<gene>
    <name evidence="11" type="ORF">H4W29_004802</name>
</gene>
<dbReference type="PANTHER" id="PTHR47354">
    <property type="entry name" value="NADH OXIDOREDUCTASE HCR"/>
    <property type="match status" value="1"/>
</dbReference>
<keyword evidence="2" id="KW-0285">Flavoprotein</keyword>
<evidence type="ECO:0000256" key="6">
    <source>
        <dbReference type="ARBA" id="ARBA00023002"/>
    </source>
</evidence>
<evidence type="ECO:0000259" key="9">
    <source>
        <dbReference type="PROSITE" id="PS51085"/>
    </source>
</evidence>
<dbReference type="Pfam" id="PF22290">
    <property type="entry name" value="DmmA-like_N"/>
    <property type="match status" value="1"/>
</dbReference>
<dbReference type="PROSITE" id="PS00197">
    <property type="entry name" value="2FE2S_FER_1"/>
    <property type="match status" value="1"/>
</dbReference>
<dbReference type="InterPro" id="IPR006058">
    <property type="entry name" value="2Fe2S_fd_BS"/>
</dbReference>
<keyword evidence="4" id="KW-0001">2Fe-2S</keyword>
<dbReference type="InterPro" id="IPR039261">
    <property type="entry name" value="FNR_nucleotide-bd"/>
</dbReference>
<dbReference type="PROSITE" id="PS51085">
    <property type="entry name" value="2FE2S_FER_2"/>
    <property type="match status" value="1"/>
</dbReference>
<dbReference type="SUPFAM" id="SSF54292">
    <property type="entry name" value="2Fe-2S ferredoxin-like"/>
    <property type="match status" value="1"/>
</dbReference>
<comment type="cofactor">
    <cofactor evidence="1">
        <name>FMN</name>
        <dbReference type="ChEBI" id="CHEBI:58210"/>
    </cofactor>
</comment>
<evidence type="ECO:0000256" key="4">
    <source>
        <dbReference type="ARBA" id="ARBA00022714"/>
    </source>
</evidence>
<dbReference type="Gene3D" id="2.40.30.10">
    <property type="entry name" value="Translation factors"/>
    <property type="match status" value="1"/>
</dbReference>
<dbReference type="EMBL" id="JADBEC010000002">
    <property type="protein sequence ID" value="MBE1507557.1"/>
    <property type="molecule type" value="Genomic_DNA"/>
</dbReference>
<dbReference type="SUPFAM" id="SSF63380">
    <property type="entry name" value="Riboflavin synthase domain-like"/>
    <property type="match status" value="1"/>
</dbReference>